<dbReference type="HAMAP" id="MF_00073">
    <property type="entry name" value="NusB"/>
    <property type="match status" value="1"/>
</dbReference>
<accession>A0A1G2LU07</accession>
<evidence type="ECO:0000256" key="1">
    <source>
        <dbReference type="ARBA" id="ARBA00005952"/>
    </source>
</evidence>
<name>A0A1G2LU07_9BACT</name>
<evidence type="ECO:0000256" key="3">
    <source>
        <dbReference type="ARBA" id="ARBA00022884"/>
    </source>
</evidence>
<dbReference type="Gene3D" id="1.10.940.10">
    <property type="entry name" value="NusB-like"/>
    <property type="match status" value="1"/>
</dbReference>
<gene>
    <name evidence="6" type="primary">nusB</name>
    <name evidence="9" type="ORF">A3G49_05170</name>
</gene>
<keyword evidence="2 6" id="KW-0889">Transcription antitermination</keyword>
<dbReference type="Proteomes" id="UP000177171">
    <property type="component" value="Unassembled WGS sequence"/>
</dbReference>
<comment type="similarity">
    <text evidence="1 6">Belongs to the NusB family.</text>
</comment>
<evidence type="ECO:0000256" key="4">
    <source>
        <dbReference type="ARBA" id="ARBA00023015"/>
    </source>
</evidence>
<dbReference type="InterPro" id="IPR006027">
    <property type="entry name" value="NusB_RsmB_TIM44"/>
</dbReference>
<reference evidence="9 10" key="1">
    <citation type="journal article" date="2016" name="Nat. Commun.">
        <title>Thousands of microbial genomes shed light on interconnected biogeochemical processes in an aquifer system.</title>
        <authorList>
            <person name="Anantharaman K."/>
            <person name="Brown C.T."/>
            <person name="Hug L.A."/>
            <person name="Sharon I."/>
            <person name="Castelle C.J."/>
            <person name="Probst A.J."/>
            <person name="Thomas B.C."/>
            <person name="Singh A."/>
            <person name="Wilkins M.J."/>
            <person name="Karaoz U."/>
            <person name="Brodie E.L."/>
            <person name="Williams K.H."/>
            <person name="Hubbard S.S."/>
            <person name="Banfield J.F."/>
        </authorList>
    </citation>
    <scope>NUCLEOTIDE SEQUENCE [LARGE SCALE GENOMIC DNA]</scope>
</reference>
<dbReference type="AlphaFoldDB" id="A0A1G2LU07"/>
<dbReference type="NCBIfam" id="TIGR01951">
    <property type="entry name" value="nusB"/>
    <property type="match status" value="1"/>
</dbReference>
<evidence type="ECO:0000313" key="9">
    <source>
        <dbReference type="EMBL" id="OHA14281.1"/>
    </source>
</evidence>
<evidence type="ECO:0000313" key="10">
    <source>
        <dbReference type="Proteomes" id="UP000177171"/>
    </source>
</evidence>
<evidence type="ECO:0000256" key="2">
    <source>
        <dbReference type="ARBA" id="ARBA00022814"/>
    </source>
</evidence>
<feature type="compositionally biased region" description="Basic residues" evidence="7">
    <location>
        <begin position="165"/>
        <end position="174"/>
    </location>
</feature>
<sequence length="174" mass="19822">MQSFYEWDFNGKDDSKLESIVEKNIKEFGPGLEEIDFIKRLVSETIKNLPQIDKIIEKAAPEWPINQIAIVDRNILRIGLYELLFGNHEEVPPKVAINESIEIAKNFGGETSGKFVNGVLGTVYREIGEPGKDYPTRAELAKKREEEEEVKKEEGKTVDGSEEKKKKKKNKLAD</sequence>
<proteinExistence type="inferred from homology"/>
<dbReference type="EMBL" id="MHQY01000011">
    <property type="protein sequence ID" value="OHA14281.1"/>
    <property type="molecule type" value="Genomic_DNA"/>
</dbReference>
<keyword evidence="3 6" id="KW-0694">RNA-binding</keyword>
<dbReference type="GO" id="GO:0031564">
    <property type="term" value="P:transcription antitermination"/>
    <property type="evidence" value="ECO:0007669"/>
    <property type="project" value="UniProtKB-KW"/>
</dbReference>
<comment type="caution">
    <text evidence="9">The sequence shown here is derived from an EMBL/GenBank/DDBJ whole genome shotgun (WGS) entry which is preliminary data.</text>
</comment>
<protein>
    <recommendedName>
        <fullName evidence="6">Transcription antitermination protein NusB</fullName>
    </recommendedName>
    <alternativeName>
        <fullName evidence="6">Antitermination factor NusB</fullName>
    </alternativeName>
</protein>
<dbReference type="PANTHER" id="PTHR11078:SF3">
    <property type="entry name" value="ANTITERMINATION NUSB DOMAIN-CONTAINING PROTEIN"/>
    <property type="match status" value="1"/>
</dbReference>
<dbReference type="GO" id="GO:0005829">
    <property type="term" value="C:cytosol"/>
    <property type="evidence" value="ECO:0007669"/>
    <property type="project" value="TreeGrafter"/>
</dbReference>
<evidence type="ECO:0000256" key="5">
    <source>
        <dbReference type="ARBA" id="ARBA00023163"/>
    </source>
</evidence>
<keyword evidence="4 6" id="KW-0805">Transcription regulation</keyword>
<feature type="domain" description="NusB/RsmB/TIM44" evidence="8">
    <location>
        <begin position="1"/>
        <end position="125"/>
    </location>
</feature>
<feature type="region of interest" description="Disordered" evidence="7">
    <location>
        <begin position="129"/>
        <end position="174"/>
    </location>
</feature>
<keyword evidence="5 6" id="KW-0804">Transcription</keyword>
<evidence type="ECO:0000259" key="8">
    <source>
        <dbReference type="Pfam" id="PF01029"/>
    </source>
</evidence>
<organism evidence="9 10">
    <name type="scientific">Candidatus Sungbacteria bacterium RIFCSPLOWO2_12_FULL_41_11</name>
    <dbReference type="NCBI Taxonomy" id="1802286"/>
    <lineage>
        <taxon>Bacteria</taxon>
        <taxon>Candidatus Sungiibacteriota</taxon>
    </lineage>
</organism>
<dbReference type="SUPFAM" id="SSF48013">
    <property type="entry name" value="NusB-like"/>
    <property type="match status" value="1"/>
</dbReference>
<feature type="compositionally biased region" description="Basic and acidic residues" evidence="7">
    <location>
        <begin position="129"/>
        <end position="164"/>
    </location>
</feature>
<dbReference type="Pfam" id="PF01029">
    <property type="entry name" value="NusB"/>
    <property type="match status" value="1"/>
</dbReference>
<dbReference type="GO" id="GO:0003723">
    <property type="term" value="F:RNA binding"/>
    <property type="evidence" value="ECO:0007669"/>
    <property type="project" value="UniProtKB-UniRule"/>
</dbReference>
<dbReference type="GO" id="GO:0006353">
    <property type="term" value="P:DNA-templated transcription termination"/>
    <property type="evidence" value="ECO:0007669"/>
    <property type="project" value="UniProtKB-UniRule"/>
</dbReference>
<dbReference type="InterPro" id="IPR035926">
    <property type="entry name" value="NusB-like_sf"/>
</dbReference>
<evidence type="ECO:0000256" key="7">
    <source>
        <dbReference type="SAM" id="MobiDB-lite"/>
    </source>
</evidence>
<evidence type="ECO:0000256" key="6">
    <source>
        <dbReference type="HAMAP-Rule" id="MF_00073"/>
    </source>
</evidence>
<comment type="function">
    <text evidence="6">Involved in transcription antitermination. Required for transcription of ribosomal RNA (rRNA) genes. Binds specifically to the boxA antiterminator sequence of the ribosomal RNA (rrn) operons.</text>
</comment>
<dbReference type="InterPro" id="IPR011605">
    <property type="entry name" value="NusB_fam"/>
</dbReference>
<dbReference type="PANTHER" id="PTHR11078">
    <property type="entry name" value="N UTILIZATION SUBSTANCE PROTEIN B-RELATED"/>
    <property type="match status" value="1"/>
</dbReference>